<keyword evidence="1" id="KW-0472">Membrane</keyword>
<reference evidence="2 3" key="1">
    <citation type="submission" date="2018-06" db="EMBL/GenBank/DDBJ databases">
        <title>Genomic Encyclopedia of Archaeal and Bacterial Type Strains, Phase II (KMG-II): from individual species to whole genera.</title>
        <authorList>
            <person name="Goeker M."/>
        </authorList>
    </citation>
    <scope>NUCLEOTIDE SEQUENCE [LARGE SCALE GENOMIC DNA]</scope>
    <source>
        <strain evidence="2 3">DSM 27372</strain>
    </source>
</reference>
<comment type="caution">
    <text evidence="2">The sequence shown here is derived from an EMBL/GenBank/DDBJ whole genome shotgun (WGS) entry which is preliminary data.</text>
</comment>
<keyword evidence="1" id="KW-0812">Transmembrane</keyword>
<gene>
    <name evidence="2" type="ORF">B0O44_11254</name>
</gene>
<accession>A0A318UAI4</accession>
<feature type="transmembrane region" description="Helical" evidence="1">
    <location>
        <begin position="13"/>
        <end position="39"/>
    </location>
</feature>
<keyword evidence="1" id="KW-1133">Transmembrane helix</keyword>
<proteinExistence type="predicted"/>
<organism evidence="2 3">
    <name type="scientific">Pedobacter nutrimenti</name>
    <dbReference type="NCBI Taxonomy" id="1241337"/>
    <lineage>
        <taxon>Bacteria</taxon>
        <taxon>Pseudomonadati</taxon>
        <taxon>Bacteroidota</taxon>
        <taxon>Sphingobacteriia</taxon>
        <taxon>Sphingobacteriales</taxon>
        <taxon>Sphingobacteriaceae</taxon>
        <taxon>Pedobacter</taxon>
    </lineage>
</organism>
<evidence type="ECO:0000313" key="3">
    <source>
        <dbReference type="Proteomes" id="UP000248198"/>
    </source>
</evidence>
<name>A0A318UAI4_9SPHI</name>
<sequence>MIREAFIKLIRNIIGFFIVAGFGSLYQIVFIILILISIWKLFKAYKLQRNLTRTSFTGHLYKSNNIGFKY</sequence>
<evidence type="ECO:0000313" key="2">
    <source>
        <dbReference type="EMBL" id="PYF68467.1"/>
    </source>
</evidence>
<dbReference type="AlphaFoldDB" id="A0A318UAI4"/>
<dbReference type="EMBL" id="QKLU01000012">
    <property type="protein sequence ID" value="PYF68467.1"/>
    <property type="molecule type" value="Genomic_DNA"/>
</dbReference>
<dbReference type="Proteomes" id="UP000248198">
    <property type="component" value="Unassembled WGS sequence"/>
</dbReference>
<evidence type="ECO:0000256" key="1">
    <source>
        <dbReference type="SAM" id="Phobius"/>
    </source>
</evidence>
<keyword evidence="3" id="KW-1185">Reference proteome</keyword>
<protein>
    <submittedName>
        <fullName evidence="2">Uncharacterized protein</fullName>
    </submittedName>
</protein>